<comment type="similarity">
    <text evidence="1">Belongs to the CEF1 family.</text>
</comment>
<dbReference type="GO" id="GO:0005681">
    <property type="term" value="C:spliceosomal complex"/>
    <property type="evidence" value="ECO:0007669"/>
    <property type="project" value="UniProtKB-KW"/>
</dbReference>
<dbReference type="RefSeq" id="XP_019860050.1">
    <property type="nucleotide sequence ID" value="XM_020004491.1"/>
</dbReference>
<dbReference type="Pfam" id="PF11831">
    <property type="entry name" value="Myb_Cef"/>
    <property type="match status" value="1"/>
</dbReference>
<feature type="domain" description="HTH myb-type" evidence="15">
    <location>
        <begin position="59"/>
        <end position="108"/>
    </location>
</feature>
<keyword evidence="10" id="KW-0539">Nucleus</keyword>
<evidence type="ECO:0000256" key="7">
    <source>
        <dbReference type="ARBA" id="ARBA00023125"/>
    </source>
</evidence>
<organism evidence="16 17">
    <name type="scientific">Amphimedon queenslandica</name>
    <name type="common">Sponge</name>
    <dbReference type="NCBI Taxonomy" id="400682"/>
    <lineage>
        <taxon>Eukaryota</taxon>
        <taxon>Metazoa</taxon>
        <taxon>Porifera</taxon>
        <taxon>Demospongiae</taxon>
        <taxon>Heteroscleromorpha</taxon>
        <taxon>Haplosclerida</taxon>
        <taxon>Niphatidae</taxon>
        <taxon>Amphimedon</taxon>
    </lineage>
</organism>
<keyword evidence="4" id="KW-0677">Repeat</keyword>
<dbReference type="FunFam" id="1.10.10.60:FF:000021">
    <property type="entry name" value="CDC5 cell division cycle 5-like"/>
    <property type="match status" value="1"/>
</dbReference>
<dbReference type="SUPFAM" id="SSF46689">
    <property type="entry name" value="Homeodomain-like"/>
    <property type="match status" value="1"/>
</dbReference>
<dbReference type="Gene3D" id="1.10.10.60">
    <property type="entry name" value="Homeodomain-like"/>
    <property type="match status" value="2"/>
</dbReference>
<dbReference type="GO" id="GO:0000977">
    <property type="term" value="F:RNA polymerase II transcription regulatory region sequence-specific DNA binding"/>
    <property type="evidence" value="ECO:0007669"/>
    <property type="project" value="TreeGrafter"/>
</dbReference>
<dbReference type="Pfam" id="PF13921">
    <property type="entry name" value="Myb_DNA-bind_6"/>
    <property type="match status" value="1"/>
</dbReference>
<dbReference type="EnsemblMetazoa" id="XM_020004491.1">
    <property type="protein sequence ID" value="XP_019860050.1"/>
    <property type="gene ID" value="LOC100638236"/>
</dbReference>
<evidence type="ECO:0000313" key="17">
    <source>
        <dbReference type="Proteomes" id="UP000007879"/>
    </source>
</evidence>
<feature type="coiled-coil region" evidence="12">
    <location>
        <begin position="522"/>
        <end position="549"/>
    </location>
</feature>
<dbReference type="GeneID" id="100638236"/>
<dbReference type="InterPro" id="IPR001005">
    <property type="entry name" value="SANT/Myb"/>
</dbReference>
<evidence type="ECO:0000256" key="6">
    <source>
        <dbReference type="ARBA" id="ARBA00023054"/>
    </source>
</evidence>
<dbReference type="FunFam" id="1.10.10.60:FF:000091">
    <property type="entry name" value="CDC5 cell division cycle 5-like"/>
    <property type="match status" value="1"/>
</dbReference>
<dbReference type="PANTHER" id="PTHR45885:SF1">
    <property type="entry name" value="CELL DIVISION CYCLE 5-LIKE PROTEIN"/>
    <property type="match status" value="1"/>
</dbReference>
<dbReference type="AlphaFoldDB" id="A0AAN0JT48"/>
<dbReference type="GO" id="GO:0000974">
    <property type="term" value="C:Prp19 complex"/>
    <property type="evidence" value="ECO:0007669"/>
    <property type="project" value="InterPro"/>
</dbReference>
<reference evidence="16" key="2">
    <citation type="submission" date="2024-06" db="UniProtKB">
        <authorList>
            <consortium name="EnsemblMetazoa"/>
        </authorList>
    </citation>
    <scope>IDENTIFICATION</scope>
</reference>
<dbReference type="GO" id="GO:0006281">
    <property type="term" value="P:DNA repair"/>
    <property type="evidence" value="ECO:0007669"/>
    <property type="project" value="UniProtKB-KW"/>
</dbReference>
<feature type="domain" description="HTH myb-type" evidence="15">
    <location>
        <begin position="1"/>
        <end position="58"/>
    </location>
</feature>
<evidence type="ECO:0000256" key="2">
    <source>
        <dbReference type="ARBA" id="ARBA00022664"/>
    </source>
</evidence>
<keyword evidence="9" id="KW-0234">DNA repair</keyword>
<evidence type="ECO:0000256" key="1">
    <source>
        <dbReference type="ARBA" id="ARBA00010506"/>
    </source>
</evidence>
<feature type="compositionally biased region" description="Gly residues" evidence="13">
    <location>
        <begin position="431"/>
        <end position="441"/>
    </location>
</feature>
<feature type="region of interest" description="Disordered" evidence="13">
    <location>
        <begin position="240"/>
        <end position="274"/>
    </location>
</feature>
<evidence type="ECO:0000256" key="11">
    <source>
        <dbReference type="ARBA" id="ARBA00023306"/>
    </source>
</evidence>
<dbReference type="KEGG" id="aqu:100638236"/>
<dbReference type="CDD" id="cd00167">
    <property type="entry name" value="SANT"/>
    <property type="match status" value="1"/>
</dbReference>
<dbReference type="PANTHER" id="PTHR45885">
    <property type="entry name" value="CELL DIVISION CYCLE 5-LIKE PROTEIN"/>
    <property type="match status" value="1"/>
</dbReference>
<feature type="compositionally biased region" description="Basic and acidic residues" evidence="13">
    <location>
        <begin position="245"/>
        <end position="272"/>
    </location>
</feature>
<feature type="compositionally biased region" description="Polar residues" evidence="13">
    <location>
        <begin position="444"/>
        <end position="462"/>
    </location>
</feature>
<evidence type="ECO:0000256" key="12">
    <source>
        <dbReference type="SAM" id="Coils"/>
    </source>
</evidence>
<dbReference type="Proteomes" id="UP000007879">
    <property type="component" value="Unassembled WGS sequence"/>
</dbReference>
<sequence length="592" mass="66263">MPRIMIKGGIWKNTEDEILKAAVMKYGKNQWARIASLLHKKSAKQCKARWYEWLDPSIKKTEWSRDEEEKLLHLAKLMPCQWRTIAPIVGRTPAQCLEHYEYLLDKVQMKEGEDDDPRKLRPGEIDPNPETKPARPDPVDMDEDEKEMLAEARARLANTQGKKAKRKAREKQMEEARRLASLQKRRELRAAGIASMTYQKKRKRGVDYNEEIPFYKKPPPGFYDTERETIELGGPEVSSLLNRNVEGDSRSAIEARERKKDKEKQKKRKENDLPTAVMQLNKVTDESLKKRSKLVLPAPQISDHELTEVVKLGLASESARLMVEESGSLLSGSQQLLADYSLTPSAPAPIGSATPGSITPLLGTRTPARQDTLLQEAQTLLALQNVETPLKGGENTPLLHDSNFDGVTPRKQITQTPNMMLAASPFHTPQHGGGGGGGVGAPSGSVTPSQTPIRDQLSINTGATGGFDEEMDTSYQNQMAMKAQLRAGLSSLPAPRNDFEIVIPEQEEEDLSASAGDDDMIEDASDIEAKRLKELKEKEEEERKTWSQAVQRGLPRPCEVNTSILKGAPHRDQKYRDLYEVSYCIISIVISR</sequence>
<dbReference type="SMART" id="SM00717">
    <property type="entry name" value="SANT"/>
    <property type="match status" value="2"/>
</dbReference>
<feature type="domain" description="Myb-like" evidence="14">
    <location>
        <begin position="3"/>
        <end position="54"/>
    </location>
</feature>
<dbReference type="PROSITE" id="PS50090">
    <property type="entry name" value="MYB_LIKE"/>
    <property type="match status" value="2"/>
</dbReference>
<keyword evidence="17" id="KW-1185">Reference proteome</keyword>
<dbReference type="PROSITE" id="PS51294">
    <property type="entry name" value="HTH_MYB"/>
    <property type="match status" value="2"/>
</dbReference>
<evidence type="ECO:0000256" key="3">
    <source>
        <dbReference type="ARBA" id="ARBA00022728"/>
    </source>
</evidence>
<keyword evidence="2" id="KW-0507">mRNA processing</keyword>
<feature type="domain" description="Myb-like" evidence="14">
    <location>
        <begin position="55"/>
        <end position="104"/>
    </location>
</feature>
<evidence type="ECO:0000256" key="5">
    <source>
        <dbReference type="ARBA" id="ARBA00022763"/>
    </source>
</evidence>
<dbReference type="InterPro" id="IPR017930">
    <property type="entry name" value="Myb_dom"/>
</dbReference>
<dbReference type="GO" id="GO:0000981">
    <property type="term" value="F:DNA-binding transcription factor activity, RNA polymerase II-specific"/>
    <property type="evidence" value="ECO:0007669"/>
    <property type="project" value="TreeGrafter"/>
</dbReference>
<feature type="compositionally biased region" description="Basic and acidic residues" evidence="13">
    <location>
        <begin position="111"/>
        <end position="124"/>
    </location>
</feature>
<feature type="region of interest" description="Disordered" evidence="13">
    <location>
        <begin position="429"/>
        <end position="464"/>
    </location>
</feature>
<protein>
    <recommendedName>
        <fullName evidence="18">Cell division cycle 5-like protein</fullName>
    </recommendedName>
</protein>
<evidence type="ECO:0000256" key="13">
    <source>
        <dbReference type="SAM" id="MobiDB-lite"/>
    </source>
</evidence>
<keyword evidence="5" id="KW-0227">DNA damage</keyword>
<evidence type="ECO:0000313" key="16">
    <source>
        <dbReference type="EnsemblMetazoa" id="XP_019860050.1"/>
    </source>
</evidence>
<feature type="region of interest" description="Disordered" evidence="13">
    <location>
        <begin position="111"/>
        <end position="143"/>
    </location>
</feature>
<evidence type="ECO:0000256" key="4">
    <source>
        <dbReference type="ARBA" id="ARBA00022737"/>
    </source>
</evidence>
<evidence type="ECO:0008006" key="18">
    <source>
        <dbReference type="Google" id="ProtNLM"/>
    </source>
</evidence>
<dbReference type="InterPro" id="IPR021786">
    <property type="entry name" value="Cdc5p/Cef1_C"/>
</dbReference>
<keyword evidence="8" id="KW-0508">mRNA splicing</keyword>
<proteinExistence type="inferred from homology"/>
<accession>A0AAN0JT48</accession>
<evidence type="ECO:0000259" key="14">
    <source>
        <dbReference type="PROSITE" id="PS50090"/>
    </source>
</evidence>
<dbReference type="InterPro" id="IPR047240">
    <property type="entry name" value="SANT_CDC5L_II"/>
</dbReference>
<dbReference type="InterPro" id="IPR009057">
    <property type="entry name" value="Homeodomain-like_sf"/>
</dbReference>
<keyword evidence="7" id="KW-0238">DNA-binding</keyword>
<keyword evidence="3" id="KW-0747">Spliceosome</keyword>
<dbReference type="CDD" id="cd11659">
    <property type="entry name" value="SANT_CDC5_II"/>
    <property type="match status" value="1"/>
</dbReference>
<dbReference type="InterPro" id="IPR047242">
    <property type="entry name" value="CDC5L/Cef1"/>
</dbReference>
<keyword evidence="11" id="KW-0131">Cell cycle</keyword>
<evidence type="ECO:0000256" key="10">
    <source>
        <dbReference type="ARBA" id="ARBA00023242"/>
    </source>
</evidence>
<evidence type="ECO:0000256" key="9">
    <source>
        <dbReference type="ARBA" id="ARBA00023204"/>
    </source>
</evidence>
<dbReference type="GO" id="GO:0000398">
    <property type="term" value="P:mRNA splicing, via spliceosome"/>
    <property type="evidence" value="ECO:0007669"/>
    <property type="project" value="InterPro"/>
</dbReference>
<evidence type="ECO:0000256" key="8">
    <source>
        <dbReference type="ARBA" id="ARBA00023187"/>
    </source>
</evidence>
<name>A0AAN0JT48_AMPQE</name>
<evidence type="ECO:0000259" key="15">
    <source>
        <dbReference type="PROSITE" id="PS51294"/>
    </source>
</evidence>
<reference evidence="17" key="1">
    <citation type="journal article" date="2010" name="Nature">
        <title>The Amphimedon queenslandica genome and the evolution of animal complexity.</title>
        <authorList>
            <person name="Srivastava M."/>
            <person name="Simakov O."/>
            <person name="Chapman J."/>
            <person name="Fahey B."/>
            <person name="Gauthier M.E."/>
            <person name="Mitros T."/>
            <person name="Richards G.S."/>
            <person name="Conaco C."/>
            <person name="Dacre M."/>
            <person name="Hellsten U."/>
            <person name="Larroux C."/>
            <person name="Putnam N.H."/>
            <person name="Stanke M."/>
            <person name="Adamska M."/>
            <person name="Darling A."/>
            <person name="Degnan S.M."/>
            <person name="Oakley T.H."/>
            <person name="Plachetzki D.C."/>
            <person name="Zhai Y."/>
            <person name="Adamski M."/>
            <person name="Calcino A."/>
            <person name="Cummins S.F."/>
            <person name="Goodstein D.M."/>
            <person name="Harris C."/>
            <person name="Jackson D.J."/>
            <person name="Leys S.P."/>
            <person name="Shu S."/>
            <person name="Woodcroft B.J."/>
            <person name="Vervoort M."/>
            <person name="Kosik K.S."/>
            <person name="Manning G."/>
            <person name="Degnan B.M."/>
            <person name="Rokhsar D.S."/>
        </authorList>
    </citation>
    <scope>NUCLEOTIDE SEQUENCE [LARGE SCALE GENOMIC DNA]</scope>
</reference>
<keyword evidence="6 12" id="KW-0175">Coiled coil</keyword>